<evidence type="ECO:0000256" key="1">
    <source>
        <dbReference type="ARBA" id="ARBA00022679"/>
    </source>
</evidence>
<dbReference type="AlphaFoldDB" id="A0A7V0T5U4"/>
<dbReference type="InterPro" id="IPR029063">
    <property type="entry name" value="SAM-dependent_MTases_sf"/>
</dbReference>
<dbReference type="CDD" id="cd02440">
    <property type="entry name" value="AdoMet_MTases"/>
    <property type="match status" value="1"/>
</dbReference>
<dbReference type="GO" id="GO:0008757">
    <property type="term" value="F:S-adenosylmethionine-dependent methyltransferase activity"/>
    <property type="evidence" value="ECO:0007669"/>
    <property type="project" value="InterPro"/>
</dbReference>
<dbReference type="SUPFAM" id="SSF53335">
    <property type="entry name" value="S-adenosyl-L-methionine-dependent methyltransferases"/>
    <property type="match status" value="1"/>
</dbReference>
<name>A0A7V0T5U4_UNCW3</name>
<reference evidence="3" key="1">
    <citation type="journal article" date="2020" name="mSystems">
        <title>Genome- and Community-Level Interaction Insights into Carbon Utilization and Element Cycling Functions of Hydrothermarchaeota in Hydrothermal Sediment.</title>
        <authorList>
            <person name="Zhou Z."/>
            <person name="Liu Y."/>
            <person name="Xu W."/>
            <person name="Pan J."/>
            <person name="Luo Z.H."/>
            <person name="Li M."/>
        </authorList>
    </citation>
    <scope>NUCLEOTIDE SEQUENCE [LARGE SCALE GENOMIC DNA]</scope>
    <source>
        <strain evidence="3">SpSt-1182</strain>
    </source>
</reference>
<organism evidence="3">
    <name type="scientific">candidate division WOR-3 bacterium</name>
    <dbReference type="NCBI Taxonomy" id="2052148"/>
    <lineage>
        <taxon>Bacteria</taxon>
        <taxon>Bacteria division WOR-3</taxon>
    </lineage>
</organism>
<sequence length="411" mass="46164">MIAAMVTSIRIPSMGPPSGVTEQGLRRLRCYHHICLYQSCTSVTGRCQTGRRLLLVDLSASRVIIVSDMAKKYTVLETWIVNETKPVESNSAEQTYNRLETPPDGGLPFFDEAQDLNDELHFREEAEVCDFGAHLFGAENVLDIGSGFGWPLLRLSKVFSRLTGIDASARRVKACAANAERLGVTNVCVKYMNATELGFEDGSFDGAVAVKAFEQTPDPYQAMREVFRVLKPGSKLRVHFESYDRLEKPLTERVFLTDADDILGYHYVLQHRRPAWERSYMVKFEPTPEMRDEFRKLGELVERLGDNPAQNPELGMQFLERNQERVSGASWYELEHFTSLTLKESLEEVGFVNVRVAWSCASLAGAMWSRVRGSDLTSEQMRDVLKGLADVTARIDAPAGLGEPVVATRPR</sequence>
<comment type="caution">
    <text evidence="3">The sequence shown here is derived from an EMBL/GenBank/DDBJ whole genome shotgun (WGS) entry which is preliminary data.</text>
</comment>
<dbReference type="PANTHER" id="PTHR44068:SF11">
    <property type="entry name" value="GERANYL DIPHOSPHATE 2-C-METHYLTRANSFERASE"/>
    <property type="match status" value="1"/>
</dbReference>
<dbReference type="Gene3D" id="3.40.50.150">
    <property type="entry name" value="Vaccinia Virus protein VP39"/>
    <property type="match status" value="1"/>
</dbReference>
<proteinExistence type="predicted"/>
<accession>A0A7V0T5U4</accession>
<dbReference type="GO" id="GO:0032259">
    <property type="term" value="P:methylation"/>
    <property type="evidence" value="ECO:0007669"/>
    <property type="project" value="UniProtKB-KW"/>
</dbReference>
<keyword evidence="3" id="KW-0489">Methyltransferase</keyword>
<keyword evidence="1" id="KW-0808">Transferase</keyword>
<dbReference type="PANTHER" id="PTHR44068">
    <property type="entry name" value="ZGC:194242"/>
    <property type="match status" value="1"/>
</dbReference>
<evidence type="ECO:0000259" key="2">
    <source>
        <dbReference type="Pfam" id="PF08241"/>
    </source>
</evidence>
<dbReference type="EMBL" id="DSBX01000161">
    <property type="protein sequence ID" value="HDQ99491.1"/>
    <property type="molecule type" value="Genomic_DNA"/>
</dbReference>
<dbReference type="InterPro" id="IPR050447">
    <property type="entry name" value="Erg6_SMT_methyltransf"/>
</dbReference>
<gene>
    <name evidence="3" type="ORF">ENN51_04310</name>
</gene>
<dbReference type="InterPro" id="IPR013216">
    <property type="entry name" value="Methyltransf_11"/>
</dbReference>
<dbReference type="Pfam" id="PF08241">
    <property type="entry name" value="Methyltransf_11"/>
    <property type="match status" value="1"/>
</dbReference>
<evidence type="ECO:0000313" key="3">
    <source>
        <dbReference type="EMBL" id="HDQ99491.1"/>
    </source>
</evidence>
<protein>
    <submittedName>
        <fullName evidence="3">Class I SAM-dependent methyltransferase</fullName>
    </submittedName>
</protein>
<feature type="domain" description="Methyltransferase type 11" evidence="2">
    <location>
        <begin position="142"/>
        <end position="236"/>
    </location>
</feature>
<dbReference type="Proteomes" id="UP000885672">
    <property type="component" value="Unassembled WGS sequence"/>
</dbReference>